<evidence type="ECO:0000256" key="1">
    <source>
        <dbReference type="SAM" id="SignalP"/>
    </source>
</evidence>
<comment type="caution">
    <text evidence="2">The sequence shown here is derived from an EMBL/GenBank/DDBJ whole genome shotgun (WGS) entry which is preliminary data.</text>
</comment>
<protein>
    <submittedName>
        <fullName evidence="2">Peptidase inhibitor family I36 protein</fullName>
    </submittedName>
</protein>
<feature type="chain" id="PRO_5047266142" evidence="1">
    <location>
        <begin position="24"/>
        <end position="109"/>
    </location>
</feature>
<keyword evidence="3" id="KW-1185">Reference proteome</keyword>
<dbReference type="Pfam" id="PF03995">
    <property type="entry name" value="Inhibitor_I36"/>
    <property type="match status" value="1"/>
</dbReference>
<organism evidence="2 3">
    <name type="scientific">Nonomuraea guangzhouensis</name>
    <dbReference type="NCBI Taxonomy" id="1291555"/>
    <lineage>
        <taxon>Bacteria</taxon>
        <taxon>Bacillati</taxon>
        <taxon>Actinomycetota</taxon>
        <taxon>Actinomycetes</taxon>
        <taxon>Streptosporangiales</taxon>
        <taxon>Streptosporangiaceae</taxon>
        <taxon>Nonomuraea</taxon>
    </lineage>
</organism>
<dbReference type="EMBL" id="JBHUCM010000043">
    <property type="protein sequence ID" value="MFD1544178.1"/>
    <property type="molecule type" value="Genomic_DNA"/>
</dbReference>
<sequence length="109" mass="11633">MSLTAAIATAAASLALPASAAHADDPLPCPRIYGVCAWTEPSGKGELKLLFGDDPYLEPPVRAVQNQTGGLWCFYAYPYFQGERWQIAGGETVRDLGLDSRSARRGTCG</sequence>
<dbReference type="Proteomes" id="UP001597097">
    <property type="component" value="Unassembled WGS sequence"/>
</dbReference>
<evidence type="ECO:0000313" key="3">
    <source>
        <dbReference type="Proteomes" id="UP001597097"/>
    </source>
</evidence>
<proteinExistence type="predicted"/>
<accession>A0ABW4GN20</accession>
<name>A0ABW4GN20_9ACTN</name>
<reference evidence="3" key="1">
    <citation type="journal article" date="2019" name="Int. J. Syst. Evol. Microbiol.">
        <title>The Global Catalogue of Microorganisms (GCM) 10K type strain sequencing project: providing services to taxonomists for standard genome sequencing and annotation.</title>
        <authorList>
            <consortium name="The Broad Institute Genomics Platform"/>
            <consortium name="The Broad Institute Genome Sequencing Center for Infectious Disease"/>
            <person name="Wu L."/>
            <person name="Ma J."/>
        </authorList>
    </citation>
    <scope>NUCLEOTIDE SEQUENCE [LARGE SCALE GENOMIC DNA]</scope>
    <source>
        <strain evidence="3">CGMCC 1.15399</strain>
    </source>
</reference>
<feature type="signal peptide" evidence="1">
    <location>
        <begin position="1"/>
        <end position="23"/>
    </location>
</feature>
<evidence type="ECO:0000313" key="2">
    <source>
        <dbReference type="EMBL" id="MFD1544178.1"/>
    </source>
</evidence>
<dbReference type="RefSeq" id="WP_246650807.1">
    <property type="nucleotide sequence ID" value="NZ_JAHKRM010000004.1"/>
</dbReference>
<gene>
    <name evidence="2" type="ORF">ACFSJ0_44550</name>
</gene>
<dbReference type="InterPro" id="IPR011024">
    <property type="entry name" value="G_crystallin-like"/>
</dbReference>
<dbReference type="SUPFAM" id="SSF49695">
    <property type="entry name" value="gamma-Crystallin-like"/>
    <property type="match status" value="1"/>
</dbReference>
<keyword evidence="1" id="KW-0732">Signal</keyword>